<keyword evidence="4" id="KW-1185">Reference proteome</keyword>
<dbReference type="EMBL" id="JAGJCF010000020">
    <property type="protein sequence ID" value="MBP0617785.1"/>
    <property type="molecule type" value="Genomic_DNA"/>
</dbReference>
<dbReference type="Gene3D" id="3.40.50.2300">
    <property type="match status" value="1"/>
</dbReference>
<dbReference type="PROSITE" id="PS50110">
    <property type="entry name" value="RESPONSE_REGULATORY"/>
    <property type="match status" value="1"/>
</dbReference>
<feature type="modified residue" description="4-aspartylphosphate" evidence="1">
    <location>
        <position position="60"/>
    </location>
</feature>
<feature type="domain" description="Response regulatory" evidence="2">
    <location>
        <begin position="10"/>
        <end position="121"/>
    </location>
</feature>
<gene>
    <name evidence="3" type="ORF">J6595_19555</name>
</gene>
<organism evidence="3 4">
    <name type="scientific">Jiella mangrovi</name>
    <dbReference type="NCBI Taxonomy" id="2821407"/>
    <lineage>
        <taxon>Bacteria</taxon>
        <taxon>Pseudomonadati</taxon>
        <taxon>Pseudomonadota</taxon>
        <taxon>Alphaproteobacteria</taxon>
        <taxon>Hyphomicrobiales</taxon>
        <taxon>Aurantimonadaceae</taxon>
        <taxon>Jiella</taxon>
    </lineage>
</organism>
<dbReference type="Proteomes" id="UP000678276">
    <property type="component" value="Unassembled WGS sequence"/>
</dbReference>
<dbReference type="Pfam" id="PF00072">
    <property type="entry name" value="Response_reg"/>
    <property type="match status" value="1"/>
</dbReference>
<dbReference type="SUPFAM" id="SSF52172">
    <property type="entry name" value="CheY-like"/>
    <property type="match status" value="1"/>
</dbReference>
<evidence type="ECO:0000313" key="4">
    <source>
        <dbReference type="Proteomes" id="UP000678276"/>
    </source>
</evidence>
<dbReference type="RefSeq" id="WP_209596892.1">
    <property type="nucleotide sequence ID" value="NZ_JAGJCF010000020.1"/>
</dbReference>
<sequence>MTDISLSGVRVLVAEDEALVAMDLADMIEAEAGAVIGPFATVHEAKEAACASSIDVALLDVRLKDGEVYPAADALRELGVPLVFHSGHVDRPYLEERYPGCQCCSKPSTSHALIRAMNAVTRP</sequence>
<evidence type="ECO:0000256" key="1">
    <source>
        <dbReference type="PROSITE-ProRule" id="PRU00169"/>
    </source>
</evidence>
<keyword evidence="1" id="KW-0597">Phosphoprotein</keyword>
<comment type="caution">
    <text evidence="3">The sequence shown here is derived from an EMBL/GenBank/DDBJ whole genome shotgun (WGS) entry which is preliminary data.</text>
</comment>
<name>A0ABS4BM79_9HYPH</name>
<dbReference type="InterPro" id="IPR001789">
    <property type="entry name" value="Sig_transdc_resp-reg_receiver"/>
</dbReference>
<evidence type="ECO:0000313" key="3">
    <source>
        <dbReference type="EMBL" id="MBP0617785.1"/>
    </source>
</evidence>
<reference evidence="3 4" key="1">
    <citation type="submission" date="2021-04" db="EMBL/GenBank/DDBJ databases">
        <title>Whole genome sequence of Jiella sp. KSK16Y-1.</title>
        <authorList>
            <person name="Tuo L."/>
        </authorList>
    </citation>
    <scope>NUCLEOTIDE SEQUENCE [LARGE SCALE GENOMIC DNA]</scope>
    <source>
        <strain evidence="3 4">KSK16Y-1</strain>
    </source>
</reference>
<proteinExistence type="predicted"/>
<dbReference type="SMART" id="SM00448">
    <property type="entry name" value="REC"/>
    <property type="match status" value="1"/>
</dbReference>
<dbReference type="InterPro" id="IPR011006">
    <property type="entry name" value="CheY-like_superfamily"/>
</dbReference>
<accession>A0ABS4BM79</accession>
<evidence type="ECO:0000259" key="2">
    <source>
        <dbReference type="PROSITE" id="PS50110"/>
    </source>
</evidence>
<protein>
    <submittedName>
        <fullName evidence="3">Response regulator</fullName>
    </submittedName>
</protein>